<reference evidence="1 2" key="1">
    <citation type="submission" date="2016-03" db="EMBL/GenBank/DDBJ databases">
        <title>Comparative genomics of the ectomycorrhizal sister species Rhizopogon vinicolor and Rhizopogon vesiculosus (Basidiomycota: Boletales) reveals a divergence of the mating type B locus.</title>
        <authorList>
            <person name="Mujic A.B."/>
            <person name="Kuo A."/>
            <person name="Tritt A."/>
            <person name="Lipzen A."/>
            <person name="Chen C."/>
            <person name="Johnson J."/>
            <person name="Sharma A."/>
            <person name="Barry K."/>
            <person name="Grigoriev I.V."/>
            <person name="Spatafora J.W."/>
        </authorList>
    </citation>
    <scope>NUCLEOTIDE SEQUENCE [LARGE SCALE GENOMIC DNA]</scope>
    <source>
        <strain evidence="1 2">AM-OR11-056</strain>
    </source>
</reference>
<gene>
    <name evidence="1" type="ORF">AZE42_11814</name>
</gene>
<dbReference type="EMBL" id="LVVM01001153">
    <property type="protein sequence ID" value="OJA19172.1"/>
    <property type="molecule type" value="Genomic_DNA"/>
</dbReference>
<sequence>MLPNHQEWYL</sequence>
<organism evidence="1 2">
    <name type="scientific">Rhizopogon vesiculosus</name>
    <dbReference type="NCBI Taxonomy" id="180088"/>
    <lineage>
        <taxon>Eukaryota</taxon>
        <taxon>Fungi</taxon>
        <taxon>Dikarya</taxon>
        <taxon>Basidiomycota</taxon>
        <taxon>Agaricomycotina</taxon>
        <taxon>Agaricomycetes</taxon>
        <taxon>Agaricomycetidae</taxon>
        <taxon>Boletales</taxon>
        <taxon>Suillineae</taxon>
        <taxon>Rhizopogonaceae</taxon>
        <taxon>Rhizopogon</taxon>
    </lineage>
</organism>
<evidence type="ECO:0000313" key="2">
    <source>
        <dbReference type="Proteomes" id="UP000183567"/>
    </source>
</evidence>
<protein>
    <submittedName>
        <fullName evidence="1">Uncharacterized protein</fullName>
    </submittedName>
</protein>
<name>A0A1J8R5I5_9AGAM</name>
<comment type="caution">
    <text evidence="1">The sequence shown here is derived from an EMBL/GenBank/DDBJ whole genome shotgun (WGS) entry which is preliminary data.</text>
</comment>
<proteinExistence type="predicted"/>
<keyword evidence="2" id="KW-1185">Reference proteome</keyword>
<dbReference type="Proteomes" id="UP000183567">
    <property type="component" value="Unassembled WGS sequence"/>
</dbReference>
<evidence type="ECO:0000313" key="1">
    <source>
        <dbReference type="EMBL" id="OJA19172.1"/>
    </source>
</evidence>
<accession>A0A1J8R5I5</accession>